<evidence type="ECO:0000256" key="3">
    <source>
        <dbReference type="ARBA" id="ARBA00023152"/>
    </source>
</evidence>
<protein>
    <recommendedName>
        <fullName evidence="2">phosphoglycerate mutase (2,3-diphosphoglycerate-dependent)</fullName>
        <ecNumber evidence="2">5.4.2.11</ecNumber>
    </recommendedName>
</protein>
<keyword evidence="3" id="KW-0324">Glycolysis</keyword>
<proteinExistence type="inferred from homology"/>
<evidence type="ECO:0000256" key="2">
    <source>
        <dbReference type="ARBA" id="ARBA00012028"/>
    </source>
</evidence>
<dbReference type="Pfam" id="PF00300">
    <property type="entry name" value="His_Phos_1"/>
    <property type="match status" value="1"/>
</dbReference>
<dbReference type="EMBL" id="FPHS01000234">
    <property type="protein sequence ID" value="SFV79530.1"/>
    <property type="molecule type" value="Genomic_DNA"/>
</dbReference>
<reference evidence="5" key="1">
    <citation type="submission" date="2016-10" db="EMBL/GenBank/DDBJ databases">
        <authorList>
            <person name="de Groot N.N."/>
        </authorList>
    </citation>
    <scope>NUCLEOTIDE SEQUENCE</scope>
</reference>
<evidence type="ECO:0000313" key="6">
    <source>
        <dbReference type="EMBL" id="SFV84762.1"/>
    </source>
</evidence>
<keyword evidence="4" id="KW-0413">Isomerase</keyword>
<organism evidence="5">
    <name type="scientific">hydrothermal vent metagenome</name>
    <dbReference type="NCBI Taxonomy" id="652676"/>
    <lineage>
        <taxon>unclassified sequences</taxon>
        <taxon>metagenomes</taxon>
        <taxon>ecological metagenomes</taxon>
    </lineage>
</organism>
<dbReference type="InterPro" id="IPR029033">
    <property type="entry name" value="His_PPase_superfam"/>
</dbReference>
<dbReference type="PIRSF" id="PIRSF000709">
    <property type="entry name" value="6PFK_2-Ptase"/>
    <property type="match status" value="1"/>
</dbReference>
<gene>
    <name evidence="5" type="ORF">MNB_SUP05-11-260</name>
    <name evidence="6" type="ORF">MNB_SUP05-9-1095</name>
</gene>
<dbReference type="InterPro" id="IPR013078">
    <property type="entry name" value="His_Pase_superF_clade-1"/>
</dbReference>
<dbReference type="EC" id="5.4.2.11" evidence="2"/>
<dbReference type="EMBL" id="FPHX01000121">
    <property type="protein sequence ID" value="SFV84762.1"/>
    <property type="molecule type" value="Genomic_DNA"/>
</dbReference>
<dbReference type="PANTHER" id="PTHR11931">
    <property type="entry name" value="PHOSPHOGLYCERATE MUTASE"/>
    <property type="match status" value="1"/>
</dbReference>
<comment type="similarity">
    <text evidence="1">Belongs to the phosphoglycerate mutase family. BPG-dependent PGAM subfamily.</text>
</comment>
<evidence type="ECO:0000256" key="4">
    <source>
        <dbReference type="ARBA" id="ARBA00023235"/>
    </source>
</evidence>
<keyword evidence="5" id="KW-0378">Hydrolase</keyword>
<sequence>MILDLLRHGEPQGGRLYRGNQDDALTEKGWQQMLDSTQNKTWDFIATSPLIRCADFAKHLSTTQHIPCQIFDDLEELGFGDWQGRSTSEIGQVVVDQFKADPITNRPPNAEYLHDFEVRVLSVFEPIIQNEQQHKSVLIVAHAGVIRIIKSYLSQSTIKNMFTIEVISGSCERFEV</sequence>
<dbReference type="CDD" id="cd07067">
    <property type="entry name" value="HP_PGM_like"/>
    <property type="match status" value="1"/>
</dbReference>
<accession>A0A1W1DEA5</accession>
<dbReference type="SMART" id="SM00855">
    <property type="entry name" value="PGAM"/>
    <property type="match status" value="1"/>
</dbReference>
<dbReference type="InterPro" id="IPR005952">
    <property type="entry name" value="Phosphogly_mut1"/>
</dbReference>
<dbReference type="GO" id="GO:0004619">
    <property type="term" value="F:phosphoglycerate mutase activity"/>
    <property type="evidence" value="ECO:0007669"/>
    <property type="project" value="UniProtKB-EC"/>
</dbReference>
<evidence type="ECO:0000256" key="1">
    <source>
        <dbReference type="ARBA" id="ARBA00006717"/>
    </source>
</evidence>
<evidence type="ECO:0000313" key="5">
    <source>
        <dbReference type="EMBL" id="SFV79530.1"/>
    </source>
</evidence>
<dbReference type="Gene3D" id="3.40.50.1240">
    <property type="entry name" value="Phosphoglycerate mutase-like"/>
    <property type="match status" value="1"/>
</dbReference>
<dbReference type="SUPFAM" id="SSF53254">
    <property type="entry name" value="Phosphoglycerate mutase-like"/>
    <property type="match status" value="1"/>
</dbReference>
<name>A0A1W1DEA5_9ZZZZ</name>
<dbReference type="GO" id="GO:0006096">
    <property type="term" value="P:glycolytic process"/>
    <property type="evidence" value="ECO:0007669"/>
    <property type="project" value="UniProtKB-KW"/>
</dbReference>
<dbReference type="GO" id="GO:0016787">
    <property type="term" value="F:hydrolase activity"/>
    <property type="evidence" value="ECO:0007669"/>
    <property type="project" value="UniProtKB-KW"/>
</dbReference>
<dbReference type="AlphaFoldDB" id="A0A1W1DEA5"/>